<dbReference type="InterPro" id="IPR003265">
    <property type="entry name" value="HhH-GPD_domain"/>
</dbReference>
<gene>
    <name evidence="8" type="ORF">BFP71_11515</name>
</gene>
<dbReference type="InterPro" id="IPR012904">
    <property type="entry name" value="OGG_N"/>
</dbReference>
<evidence type="ECO:0000256" key="3">
    <source>
        <dbReference type="ARBA" id="ARBA00012000"/>
    </source>
</evidence>
<dbReference type="Pfam" id="PF00730">
    <property type="entry name" value="HhH-GPD"/>
    <property type="match status" value="1"/>
</dbReference>
<dbReference type="EC" id="3.2.2.21" evidence="3"/>
<evidence type="ECO:0000313" key="9">
    <source>
        <dbReference type="Proteomes" id="UP000095552"/>
    </source>
</evidence>
<keyword evidence="5" id="KW-0378">Hydrolase</keyword>
<dbReference type="GO" id="GO:0008534">
    <property type="term" value="F:oxidized purine nucleobase lesion DNA N-glycosylase activity"/>
    <property type="evidence" value="ECO:0007669"/>
    <property type="project" value="InterPro"/>
</dbReference>
<dbReference type="GO" id="GO:0008725">
    <property type="term" value="F:DNA-3-methyladenine glycosylase activity"/>
    <property type="evidence" value="ECO:0007669"/>
    <property type="project" value="TreeGrafter"/>
</dbReference>
<dbReference type="GO" id="GO:0043916">
    <property type="term" value="F:DNA-7-methylguanine glycosylase activity"/>
    <property type="evidence" value="ECO:0007669"/>
    <property type="project" value="TreeGrafter"/>
</dbReference>
<dbReference type="Gene3D" id="1.10.340.30">
    <property type="entry name" value="Hypothetical protein, domain 2"/>
    <property type="match status" value="1"/>
</dbReference>
<dbReference type="InterPro" id="IPR051912">
    <property type="entry name" value="Alkylbase_DNA_Glycosylase/TA"/>
</dbReference>
<evidence type="ECO:0000313" key="8">
    <source>
        <dbReference type="EMBL" id="OEK04108.1"/>
    </source>
</evidence>
<keyword evidence="6" id="KW-0234">DNA repair</keyword>
<name>A0A1E5SYA0_9BACT</name>
<dbReference type="FunFam" id="1.10.340.30:FF:000004">
    <property type="entry name" value="DNA-3-methyladenine glycosylase II"/>
    <property type="match status" value="1"/>
</dbReference>
<dbReference type="EMBL" id="MDGQ01000005">
    <property type="protein sequence ID" value="OEK04108.1"/>
    <property type="molecule type" value="Genomic_DNA"/>
</dbReference>
<dbReference type="SUPFAM" id="SSF48150">
    <property type="entry name" value="DNA-glycosylase"/>
    <property type="match status" value="1"/>
</dbReference>
<accession>A0A1E5SYA0</accession>
<dbReference type="GO" id="GO:0005737">
    <property type="term" value="C:cytoplasm"/>
    <property type="evidence" value="ECO:0007669"/>
    <property type="project" value="TreeGrafter"/>
</dbReference>
<dbReference type="InterPro" id="IPR011257">
    <property type="entry name" value="DNA_glycosylase"/>
</dbReference>
<evidence type="ECO:0000256" key="6">
    <source>
        <dbReference type="ARBA" id="ARBA00023204"/>
    </source>
</evidence>
<keyword evidence="4" id="KW-0227">DNA damage</keyword>
<comment type="catalytic activity">
    <reaction evidence="1">
        <text>Hydrolysis of alkylated DNA, releasing 3-methyladenine, 3-methylguanine, 7-methylguanine and 7-methyladenine.</text>
        <dbReference type="EC" id="3.2.2.21"/>
    </reaction>
</comment>
<comment type="caution">
    <text evidence="8">The sequence shown here is derived from an EMBL/GenBank/DDBJ whole genome shotgun (WGS) entry which is preliminary data.</text>
</comment>
<dbReference type="Proteomes" id="UP000095552">
    <property type="component" value="Unassembled WGS sequence"/>
</dbReference>
<dbReference type="GO" id="GO:0032993">
    <property type="term" value="C:protein-DNA complex"/>
    <property type="evidence" value="ECO:0007669"/>
    <property type="project" value="TreeGrafter"/>
</dbReference>
<dbReference type="GO" id="GO:0032131">
    <property type="term" value="F:alkylated DNA binding"/>
    <property type="evidence" value="ECO:0007669"/>
    <property type="project" value="TreeGrafter"/>
</dbReference>
<proteinExistence type="inferred from homology"/>
<dbReference type="STRING" id="1563681.BFP71_11515"/>
<dbReference type="InterPro" id="IPR037046">
    <property type="entry name" value="AlkA_N_sf"/>
</dbReference>
<organism evidence="8 9">
    <name type="scientific">Roseivirga misakiensis</name>
    <dbReference type="NCBI Taxonomy" id="1563681"/>
    <lineage>
        <taxon>Bacteria</taxon>
        <taxon>Pseudomonadati</taxon>
        <taxon>Bacteroidota</taxon>
        <taxon>Cytophagia</taxon>
        <taxon>Cytophagales</taxon>
        <taxon>Roseivirgaceae</taxon>
        <taxon>Roseivirga</taxon>
    </lineage>
</organism>
<evidence type="ECO:0000256" key="5">
    <source>
        <dbReference type="ARBA" id="ARBA00022801"/>
    </source>
</evidence>
<evidence type="ECO:0000259" key="7">
    <source>
        <dbReference type="SMART" id="SM00478"/>
    </source>
</evidence>
<keyword evidence="9" id="KW-1185">Reference proteome</keyword>
<dbReference type="GO" id="GO:0006285">
    <property type="term" value="P:base-excision repair, AP site formation"/>
    <property type="evidence" value="ECO:0007669"/>
    <property type="project" value="TreeGrafter"/>
</dbReference>
<evidence type="ECO:0000256" key="2">
    <source>
        <dbReference type="ARBA" id="ARBA00010817"/>
    </source>
</evidence>
<feature type="domain" description="HhH-GPD" evidence="7">
    <location>
        <begin position="129"/>
        <end position="294"/>
    </location>
</feature>
<sequence length="295" mass="33894">MPLLSLQTPQSFDFDQCLFFLDRGYDECLYQLSGRSVLRTIECDGVLVPFSIIEKKGNLVIEVDEGITDEVQNLVLDYVKEWFDLERDLAPFYSLLNKSDQLKPLAENYHGLRLIGIPSLFEALCWSVLGQQINLTFAFKLKRRLVEAYGESIVFKGHKLYHFPSPKALVNLDEEYLKTQQFSRGKVKYIKNVAESFLKDGLSKSTLLKIPEFGERQMLLTNIKGIGVWSANYALMKTLHQPEAIPFGDTGLTQSLFNFGLIPDRKDEAAIIKFFKEMRGWEAYTVFYLWRSLAG</sequence>
<dbReference type="SMART" id="SM00478">
    <property type="entry name" value="ENDO3c"/>
    <property type="match status" value="1"/>
</dbReference>
<dbReference type="AlphaFoldDB" id="A0A1E5SYA0"/>
<dbReference type="PANTHER" id="PTHR43003:SF12">
    <property type="entry name" value="DNA-3-METHYLADENINE GLYCOSYLASE"/>
    <property type="match status" value="1"/>
</dbReference>
<evidence type="ECO:0000256" key="1">
    <source>
        <dbReference type="ARBA" id="ARBA00000086"/>
    </source>
</evidence>
<protein>
    <recommendedName>
        <fullName evidence="3">DNA-3-methyladenine glycosylase II</fullName>
        <ecNumber evidence="3">3.2.2.21</ecNumber>
    </recommendedName>
</protein>
<dbReference type="GO" id="GO:0006307">
    <property type="term" value="P:DNA alkylation repair"/>
    <property type="evidence" value="ECO:0007669"/>
    <property type="project" value="TreeGrafter"/>
</dbReference>
<dbReference type="OrthoDB" id="9785929at2"/>
<evidence type="ECO:0000256" key="4">
    <source>
        <dbReference type="ARBA" id="ARBA00022763"/>
    </source>
</evidence>
<reference evidence="8 9" key="1">
    <citation type="submission" date="2016-08" db="EMBL/GenBank/DDBJ databases">
        <title>Draft genome of Fabibacter sp. strain SK-8.</title>
        <authorList>
            <person name="Wong S.-K."/>
            <person name="Hamasaki K."/>
            <person name="Yoshizawa S."/>
        </authorList>
    </citation>
    <scope>NUCLEOTIDE SEQUENCE [LARGE SCALE GENOMIC DNA]</scope>
    <source>
        <strain evidence="8 9">SK-8</strain>
    </source>
</reference>
<dbReference type="GO" id="GO:0006289">
    <property type="term" value="P:nucleotide-excision repair"/>
    <property type="evidence" value="ECO:0007669"/>
    <property type="project" value="InterPro"/>
</dbReference>
<dbReference type="Gene3D" id="3.30.310.20">
    <property type="entry name" value="DNA-3-methyladenine glycosylase AlkA, N-terminal domain"/>
    <property type="match status" value="1"/>
</dbReference>
<dbReference type="CDD" id="cd00056">
    <property type="entry name" value="ENDO3c"/>
    <property type="match status" value="1"/>
</dbReference>
<dbReference type="RefSeq" id="WP_069835613.1">
    <property type="nucleotide sequence ID" value="NZ_MDGQ01000005.1"/>
</dbReference>
<dbReference type="Pfam" id="PF07934">
    <property type="entry name" value="OGG_N"/>
    <property type="match status" value="1"/>
</dbReference>
<dbReference type="PANTHER" id="PTHR43003">
    <property type="entry name" value="DNA-3-METHYLADENINE GLYCOSYLASE"/>
    <property type="match status" value="1"/>
</dbReference>
<comment type="similarity">
    <text evidence="2">Belongs to the alkylbase DNA glycosidase AlkA family.</text>
</comment>